<proteinExistence type="predicted"/>
<gene>
    <name evidence="2" type="ORF">SAMN04488503_0304</name>
</gene>
<dbReference type="AlphaFoldDB" id="A0A238XPT6"/>
<reference evidence="2 3" key="1">
    <citation type="submission" date="2017-06" db="EMBL/GenBank/DDBJ databases">
        <authorList>
            <person name="Kim H.J."/>
            <person name="Triplett B.A."/>
        </authorList>
    </citation>
    <scope>NUCLEOTIDE SEQUENCE [LARGE SCALE GENOMIC DNA]</scope>
    <source>
        <strain evidence="2 3">DSM 13116</strain>
    </source>
</reference>
<dbReference type="CDD" id="cd04908">
    <property type="entry name" value="ACT_Bt0572_1"/>
    <property type="match status" value="1"/>
</dbReference>
<dbReference type="Gene3D" id="3.30.2130.10">
    <property type="entry name" value="VC0802-like"/>
    <property type="match status" value="1"/>
</dbReference>
<sequence>MKVDQLSIFLENRAGRLAEVTRILADSGVNIRALSLADTSDFGILRLIVSDFEKARENLKAGGFTVGRTTVVAVEVTDQPGGLNNILQMLRDAKINVEYMYAFVTQAGANAIIIFRFDRTDQAIELLQKSNISIVPGEKLYRM</sequence>
<dbReference type="PANTHER" id="PTHR40099">
    <property type="entry name" value="ACETOLACTATE SYNTHASE, SMALL SUBUNIT"/>
    <property type="match status" value="1"/>
</dbReference>
<protein>
    <submittedName>
        <fullName evidence="2">ACT domain protein</fullName>
    </submittedName>
</protein>
<feature type="domain" description="ACT" evidence="1">
    <location>
        <begin position="5"/>
        <end position="79"/>
    </location>
</feature>
<evidence type="ECO:0000313" key="2">
    <source>
        <dbReference type="EMBL" id="SNR60588.1"/>
    </source>
</evidence>
<dbReference type="InterPro" id="IPR045865">
    <property type="entry name" value="ACT-like_dom_sf"/>
</dbReference>
<name>A0A238XPT6_9BACT</name>
<dbReference type="Pfam" id="PF19571">
    <property type="entry name" value="ACT_8"/>
    <property type="match status" value="1"/>
</dbReference>
<dbReference type="PROSITE" id="PS51671">
    <property type="entry name" value="ACT"/>
    <property type="match status" value="1"/>
</dbReference>
<dbReference type="Proteomes" id="UP000198324">
    <property type="component" value="Unassembled WGS sequence"/>
</dbReference>
<dbReference type="InterPro" id="IPR045739">
    <property type="entry name" value="ACT_dom_pair"/>
</dbReference>
<dbReference type="SUPFAM" id="SSF55021">
    <property type="entry name" value="ACT-like"/>
    <property type="match status" value="2"/>
</dbReference>
<dbReference type="CDD" id="cd04882">
    <property type="entry name" value="ACT_Bt0572_2"/>
    <property type="match status" value="1"/>
</dbReference>
<dbReference type="PANTHER" id="PTHR40099:SF1">
    <property type="entry name" value="ACETOLACTATE SYNTHASE, SMALL SUBUNIT"/>
    <property type="match status" value="1"/>
</dbReference>
<dbReference type="RefSeq" id="WP_089270997.1">
    <property type="nucleotide sequence ID" value="NZ_FZOC01000001.1"/>
</dbReference>
<evidence type="ECO:0000313" key="3">
    <source>
        <dbReference type="Proteomes" id="UP000198324"/>
    </source>
</evidence>
<dbReference type="InterPro" id="IPR002912">
    <property type="entry name" value="ACT_dom"/>
</dbReference>
<keyword evidence="3" id="KW-1185">Reference proteome</keyword>
<evidence type="ECO:0000259" key="1">
    <source>
        <dbReference type="PROSITE" id="PS51671"/>
    </source>
</evidence>
<dbReference type="EMBL" id="FZOC01000001">
    <property type="protein sequence ID" value="SNR60588.1"/>
    <property type="molecule type" value="Genomic_DNA"/>
</dbReference>
<accession>A0A238XPT6</accession>
<organism evidence="2 3">
    <name type="scientific">Humidesulfovibrio mexicanus</name>
    <dbReference type="NCBI Taxonomy" id="147047"/>
    <lineage>
        <taxon>Bacteria</taxon>
        <taxon>Pseudomonadati</taxon>
        <taxon>Thermodesulfobacteriota</taxon>
        <taxon>Desulfovibrionia</taxon>
        <taxon>Desulfovibrionales</taxon>
        <taxon>Desulfovibrionaceae</taxon>
        <taxon>Humidesulfovibrio</taxon>
    </lineage>
</organism>
<dbReference type="OrthoDB" id="9790662at2"/>